<feature type="region of interest" description="Disordered" evidence="1">
    <location>
        <begin position="1"/>
        <end position="30"/>
    </location>
</feature>
<comment type="caution">
    <text evidence="2">The sequence shown here is derived from an EMBL/GenBank/DDBJ whole genome shotgun (WGS) entry which is preliminary data.</text>
</comment>
<evidence type="ECO:0000313" key="3">
    <source>
        <dbReference type="Proteomes" id="UP000887229"/>
    </source>
</evidence>
<keyword evidence="3" id="KW-1185">Reference proteome</keyword>
<dbReference type="EMBL" id="MU251297">
    <property type="protein sequence ID" value="KAG9249633.1"/>
    <property type="molecule type" value="Genomic_DNA"/>
</dbReference>
<gene>
    <name evidence="2" type="ORF">F5Z01DRAFT_472255</name>
</gene>
<name>A0A9P7ZDU8_9HYPO</name>
<reference evidence="2" key="1">
    <citation type="journal article" date="2021" name="IMA Fungus">
        <title>Genomic characterization of three marine fungi, including Emericellopsis atlantica sp. nov. with signatures of a generalist lifestyle and marine biomass degradation.</title>
        <authorList>
            <person name="Hagestad O.C."/>
            <person name="Hou L."/>
            <person name="Andersen J.H."/>
            <person name="Hansen E.H."/>
            <person name="Altermark B."/>
            <person name="Li C."/>
            <person name="Kuhnert E."/>
            <person name="Cox R.J."/>
            <person name="Crous P.W."/>
            <person name="Spatafora J.W."/>
            <person name="Lail K."/>
            <person name="Amirebrahimi M."/>
            <person name="Lipzen A."/>
            <person name="Pangilinan J."/>
            <person name="Andreopoulos W."/>
            <person name="Hayes R.D."/>
            <person name="Ng V."/>
            <person name="Grigoriev I.V."/>
            <person name="Jackson S.A."/>
            <person name="Sutton T.D.S."/>
            <person name="Dobson A.D.W."/>
            <person name="Rama T."/>
        </authorList>
    </citation>
    <scope>NUCLEOTIDE SEQUENCE</scope>
    <source>
        <strain evidence="2">TS7</strain>
    </source>
</reference>
<evidence type="ECO:0000256" key="1">
    <source>
        <dbReference type="SAM" id="MobiDB-lite"/>
    </source>
</evidence>
<dbReference type="RefSeq" id="XP_046113557.1">
    <property type="nucleotide sequence ID" value="XM_046260008.1"/>
</dbReference>
<protein>
    <submittedName>
        <fullName evidence="2">Uncharacterized protein</fullName>
    </submittedName>
</protein>
<evidence type="ECO:0000313" key="2">
    <source>
        <dbReference type="EMBL" id="KAG9249633.1"/>
    </source>
</evidence>
<accession>A0A9P7ZDU8</accession>
<feature type="region of interest" description="Disordered" evidence="1">
    <location>
        <begin position="55"/>
        <end position="93"/>
    </location>
</feature>
<sequence>MHKVAQHLTSPESTRQEWRPTHLPESRNLRSECSRRPRTCLEISSVGTSEEWAASMSPTNIPHHPKRCEKSRLKASAAGPGSSVHKDTKTMRTGRAVRAVTAEGSSGSGRTSIVLQVTIIMCSSFHVRAAERRVVPSLATSGAIRKVVCEAQTMELDSGGALSCATHSWLNRIPPGEREIERKIPLLYLAPFDLPTTSYGSSGSSVSVLY</sequence>
<dbReference type="Proteomes" id="UP000887229">
    <property type="component" value="Unassembled WGS sequence"/>
</dbReference>
<feature type="compositionally biased region" description="Basic and acidic residues" evidence="1">
    <location>
        <begin position="14"/>
        <end position="30"/>
    </location>
</feature>
<proteinExistence type="predicted"/>
<dbReference type="GeneID" id="70290911"/>
<organism evidence="2 3">
    <name type="scientific">Emericellopsis atlantica</name>
    <dbReference type="NCBI Taxonomy" id="2614577"/>
    <lineage>
        <taxon>Eukaryota</taxon>
        <taxon>Fungi</taxon>
        <taxon>Dikarya</taxon>
        <taxon>Ascomycota</taxon>
        <taxon>Pezizomycotina</taxon>
        <taxon>Sordariomycetes</taxon>
        <taxon>Hypocreomycetidae</taxon>
        <taxon>Hypocreales</taxon>
        <taxon>Bionectriaceae</taxon>
        <taxon>Emericellopsis</taxon>
    </lineage>
</organism>
<dbReference type="AlphaFoldDB" id="A0A9P7ZDU8"/>